<dbReference type="SUPFAM" id="SSF52540">
    <property type="entry name" value="P-loop containing nucleoside triphosphate hydrolases"/>
    <property type="match status" value="1"/>
</dbReference>
<feature type="domain" description="CHAT" evidence="1">
    <location>
        <begin position="72"/>
        <end position="383"/>
    </location>
</feature>
<dbReference type="PANTHER" id="PTHR47691">
    <property type="entry name" value="REGULATOR-RELATED"/>
    <property type="match status" value="1"/>
</dbReference>
<dbReference type="InterPro" id="IPR024983">
    <property type="entry name" value="CHAT_dom"/>
</dbReference>
<evidence type="ECO:0000313" key="2">
    <source>
        <dbReference type="EMBL" id="ETW98712.1"/>
    </source>
</evidence>
<dbReference type="PANTHER" id="PTHR47691:SF3">
    <property type="entry name" value="HTH-TYPE TRANSCRIPTIONAL REGULATOR RV0890C-RELATED"/>
    <property type="match status" value="1"/>
</dbReference>
<dbReference type="HOGENOM" id="CLU_006232_0_0_7"/>
<reference evidence="2 3" key="1">
    <citation type="journal article" date="2014" name="Nature">
        <title>An environmental bacterial taxon with a large and distinct metabolic repertoire.</title>
        <authorList>
            <person name="Wilson M.C."/>
            <person name="Mori T."/>
            <person name="Ruckert C."/>
            <person name="Uria A.R."/>
            <person name="Helf M.J."/>
            <person name="Takada K."/>
            <person name="Gernert C."/>
            <person name="Steffens U.A."/>
            <person name="Heycke N."/>
            <person name="Schmitt S."/>
            <person name="Rinke C."/>
            <person name="Helfrich E.J."/>
            <person name="Brachmann A.O."/>
            <person name="Gurgui C."/>
            <person name="Wakimoto T."/>
            <person name="Kracht M."/>
            <person name="Crusemann M."/>
            <person name="Hentschel U."/>
            <person name="Abe I."/>
            <person name="Matsunaga S."/>
            <person name="Kalinowski J."/>
            <person name="Takeyama H."/>
            <person name="Piel J."/>
        </authorList>
    </citation>
    <scope>NUCLEOTIDE SEQUENCE [LARGE SCALE GENOMIC DNA]</scope>
    <source>
        <strain evidence="3">TSY1</strain>
    </source>
</reference>
<evidence type="ECO:0000259" key="1">
    <source>
        <dbReference type="Pfam" id="PF12770"/>
    </source>
</evidence>
<sequence>MSNAELSLQFSSRTAVNVIFDGVESGQLAFADPLTPEDRHGIRWYVETYGATSLADPDDREARRMEARLPEIGKALFQAVFTPPEAYQIFLAFRNAPAQPRVLTINAQDAAILALPWELLHDPTGNFLFRERPHISVRRKISGASGGRTPFRVEPKDHLHLLFVVSRPKDAGFIDPRADPQAVLNALDELAPGRVTCEFLRPATLNALAERLDDDRKPAIDILHFDGHGVFKHVSEAEAKSHPERYGKTILGEIQRERQARSDAASGKAAGIGFLIFENAEDRTAHYVSAADLSDNLFQAKVGLVVLSACQTATLDGESSDPMASVAGRLTTTGIPAILAMTHSVLVATTRMLFGKFYESLARGRGIATSLDDARIYLANNPGKYEVQRGETRKMLELKDWFLPALFHGGSDAPLLTAQAVEAATVAANSNLRRAHEAGFFGRRRELWDIERWFATGLTRRISITGFGGQGKTELALEAGRWLMRAGMFKQAVWVDYAGVQAKDALAVAVSTIGTVLEASLIDAAAVTQALTATPTLVILDNLETVSADALRELLDAAVAWSNAGASRVLLTSRTPDFNHPDYRIEGTRIHRCIALKGLGSASAPHDALDWFGELSKLPPEPSVPVPKREALIKLFDRVQFHPLSIAVLAQQLKTRSAERLGERLEAILHEDIAPGVVAEETPSSLIASLQLSLERLTEAERRAVRRLGVFQGGAFEDDLLAITELGESAASGESLWLGLRRQLEAAALIEAEAIPGVVPPFCRFHPTLTPMLWAQLEADEKARLAEAHRQRYYVLARYCYHEDPKNPYKVRAIVLRELPNLLHAVHQALDADDPDAVDFVYFVHWFLNCFGMIREAEWLIRRAESTGSEQGSQAWFLAQSNRGEQLRYSGQIGDVVEIFSGIVKTLGDQPSYQRAVTLGRLGRCCRDGGRPGLAANHYREGIDVTRKLEQNDDVKRHQGTLHADLADVLVDQGQFAEAREQYENSLKLAEGLNDARGQGVIRGQLGTLAMKEGNLAEAVESYHEALILFKQLNEPASEAIAQHLLGIAFQRAQQWEQAEQHYRESARLKEELGDLAAAAQTWNALANVNQYTEKQDAAESWYRKAIAGGKETGDLPNTSYAICNLAHLLQHQPGRLAEARQLAEDSLTIDKTLEPGVAEIWTTYTLLAQIADKESEADKAAEYRRLAREAKRNFAGTAYEMRQFAAEISDVVSAVFGNDRAKSDVNQFAAELKQAGGEASEFARAIERLLAGERDAEVLCEDIGLTASMIIETILQALEDPSILQDLLPEEDAPQ</sequence>
<dbReference type="EMBL" id="AZHW01000528">
    <property type="protein sequence ID" value="ETW98712.1"/>
    <property type="molecule type" value="Genomic_DNA"/>
</dbReference>
<dbReference type="SMART" id="SM00028">
    <property type="entry name" value="TPR"/>
    <property type="match status" value="7"/>
</dbReference>
<evidence type="ECO:0000313" key="3">
    <source>
        <dbReference type="Proteomes" id="UP000019141"/>
    </source>
</evidence>
<gene>
    <name evidence="2" type="ORF">ETSY1_17660</name>
</gene>
<comment type="caution">
    <text evidence="2">The sequence shown here is derived from an EMBL/GenBank/DDBJ whole genome shotgun (WGS) entry which is preliminary data.</text>
</comment>
<dbReference type="Gene3D" id="3.40.50.300">
    <property type="entry name" value="P-loop containing nucleotide triphosphate hydrolases"/>
    <property type="match status" value="1"/>
</dbReference>
<protein>
    <recommendedName>
        <fullName evidence="1">CHAT domain-containing protein</fullName>
    </recommendedName>
</protein>
<dbReference type="InterPro" id="IPR019734">
    <property type="entry name" value="TPR_rpt"/>
</dbReference>
<dbReference type="Pfam" id="PF12770">
    <property type="entry name" value="CHAT"/>
    <property type="match status" value="1"/>
</dbReference>
<keyword evidence="3" id="KW-1185">Reference proteome</keyword>
<organism evidence="2 3">
    <name type="scientific">Entotheonella factor</name>
    <dbReference type="NCBI Taxonomy" id="1429438"/>
    <lineage>
        <taxon>Bacteria</taxon>
        <taxon>Pseudomonadati</taxon>
        <taxon>Nitrospinota/Tectimicrobiota group</taxon>
        <taxon>Candidatus Tectimicrobiota</taxon>
        <taxon>Candidatus Entotheonellia</taxon>
        <taxon>Candidatus Entotheonellales</taxon>
        <taxon>Candidatus Entotheonellaceae</taxon>
        <taxon>Candidatus Entotheonella</taxon>
    </lineage>
</organism>
<dbReference type="Proteomes" id="UP000019141">
    <property type="component" value="Unassembled WGS sequence"/>
</dbReference>
<dbReference type="PATRIC" id="fig|1429438.4.peg.3459"/>
<accession>W4LL53</accession>
<dbReference type="InterPro" id="IPR027417">
    <property type="entry name" value="P-loop_NTPase"/>
</dbReference>
<dbReference type="InterPro" id="IPR011990">
    <property type="entry name" value="TPR-like_helical_dom_sf"/>
</dbReference>
<dbReference type="Pfam" id="PF13424">
    <property type="entry name" value="TPR_12"/>
    <property type="match status" value="2"/>
</dbReference>
<dbReference type="SUPFAM" id="SSF48452">
    <property type="entry name" value="TPR-like"/>
    <property type="match status" value="2"/>
</dbReference>
<dbReference type="Gene3D" id="1.25.40.10">
    <property type="entry name" value="Tetratricopeptide repeat domain"/>
    <property type="match status" value="2"/>
</dbReference>
<proteinExistence type="predicted"/>
<name>W4LL53_ENTF1</name>